<dbReference type="EMBL" id="JYJA01000015">
    <property type="protein sequence ID" value="KJL45604.1"/>
    <property type="molecule type" value="Genomic_DNA"/>
</dbReference>
<evidence type="ECO:0000313" key="1">
    <source>
        <dbReference type="EMBL" id="KJL45604.1"/>
    </source>
</evidence>
<comment type="caution">
    <text evidence="1">The sequence shown here is derived from an EMBL/GenBank/DDBJ whole genome shotgun (WGS) entry which is preliminary data.</text>
</comment>
<protein>
    <recommendedName>
        <fullName evidence="3">HNH endonuclease</fullName>
    </recommendedName>
</protein>
<dbReference type="PATRIC" id="fig|69370.6.peg.163"/>
<dbReference type="Proteomes" id="UP000034098">
    <property type="component" value="Unassembled WGS sequence"/>
</dbReference>
<proteinExistence type="predicted"/>
<keyword evidence="2" id="KW-1185">Reference proteome</keyword>
<accession>A0A0M2HMF2</accession>
<organism evidence="1 2">
    <name type="scientific">Microbacterium trichothecenolyticum</name>
    <name type="common">Aureobacterium trichothecenolyticum</name>
    <dbReference type="NCBI Taxonomy" id="69370"/>
    <lineage>
        <taxon>Bacteria</taxon>
        <taxon>Bacillati</taxon>
        <taxon>Actinomycetota</taxon>
        <taxon>Actinomycetes</taxon>
        <taxon>Micrococcales</taxon>
        <taxon>Microbacteriaceae</taxon>
        <taxon>Microbacterium</taxon>
    </lineage>
</organism>
<evidence type="ECO:0008006" key="3">
    <source>
        <dbReference type="Google" id="ProtNLM"/>
    </source>
</evidence>
<name>A0A0M2HMF2_MICTR</name>
<dbReference type="OrthoDB" id="5124189at2"/>
<sequence>MNKRTGSNHPPVSMKAAVITRDGGLCVINLPGCTGYAQTTDHRANRQAGGSRLLNDPVNLIGACVRCNDAKARAHGAVREELERRGINVLPSSTHAKTLDRARDTPVEYPDGLTYKLIDEDTRELVATPI</sequence>
<dbReference type="AlphaFoldDB" id="A0A0M2HMF2"/>
<gene>
    <name evidence="1" type="ORF">RS82_00156</name>
</gene>
<dbReference type="RefSeq" id="WP_045296221.1">
    <property type="nucleotide sequence ID" value="NZ_JYJA01000015.1"/>
</dbReference>
<reference evidence="1 2" key="1">
    <citation type="submission" date="2015-02" db="EMBL/GenBank/DDBJ databases">
        <title>Draft genome sequences of ten Microbacterium spp. with emphasis on heavy metal contaminated environments.</title>
        <authorList>
            <person name="Corretto E."/>
        </authorList>
    </citation>
    <scope>NUCLEOTIDE SEQUENCE [LARGE SCALE GENOMIC DNA]</scope>
    <source>
        <strain evidence="1 2">DSM 8608</strain>
    </source>
</reference>
<evidence type="ECO:0000313" key="2">
    <source>
        <dbReference type="Proteomes" id="UP000034098"/>
    </source>
</evidence>